<organism evidence="2 3">
    <name type="scientific">Colocasia esculenta</name>
    <name type="common">Wild taro</name>
    <name type="synonym">Arum esculentum</name>
    <dbReference type="NCBI Taxonomy" id="4460"/>
    <lineage>
        <taxon>Eukaryota</taxon>
        <taxon>Viridiplantae</taxon>
        <taxon>Streptophyta</taxon>
        <taxon>Embryophyta</taxon>
        <taxon>Tracheophyta</taxon>
        <taxon>Spermatophyta</taxon>
        <taxon>Magnoliopsida</taxon>
        <taxon>Liliopsida</taxon>
        <taxon>Araceae</taxon>
        <taxon>Aroideae</taxon>
        <taxon>Colocasieae</taxon>
        <taxon>Colocasia</taxon>
    </lineage>
</organism>
<evidence type="ECO:0000256" key="1">
    <source>
        <dbReference type="SAM" id="MobiDB-lite"/>
    </source>
</evidence>
<proteinExistence type="predicted"/>
<gene>
    <name evidence="2" type="ORF">Taro_031908</name>
</gene>
<name>A0A843W7U5_COLES</name>
<protein>
    <submittedName>
        <fullName evidence="2">Uncharacterized protein</fullName>
    </submittedName>
</protein>
<evidence type="ECO:0000313" key="2">
    <source>
        <dbReference type="EMBL" id="MQL99189.1"/>
    </source>
</evidence>
<keyword evidence="3" id="KW-1185">Reference proteome</keyword>
<dbReference type="AlphaFoldDB" id="A0A843W7U5"/>
<feature type="compositionally biased region" description="Low complexity" evidence="1">
    <location>
        <begin position="96"/>
        <end position="107"/>
    </location>
</feature>
<evidence type="ECO:0000313" key="3">
    <source>
        <dbReference type="Proteomes" id="UP000652761"/>
    </source>
</evidence>
<comment type="caution">
    <text evidence="2">The sequence shown here is derived from an EMBL/GenBank/DDBJ whole genome shotgun (WGS) entry which is preliminary data.</text>
</comment>
<dbReference type="EMBL" id="NMUH01002310">
    <property type="protein sequence ID" value="MQL99189.1"/>
    <property type="molecule type" value="Genomic_DNA"/>
</dbReference>
<feature type="region of interest" description="Disordered" evidence="1">
    <location>
        <begin position="84"/>
        <end position="160"/>
    </location>
</feature>
<sequence>MLPMFLYQRGYLLSVSAIKHRHVGNASTLQDVWDVVEKVSKICKADPAQIVSAPSFSSRPTAIFAPEVAGDRCAEALLDVPSSSRRKRAGKNKVADSTSSDDSFASCDETDEDAADSVAPDNYDPLSGGSPLLHNREYESSSQAAMGFSPEVRDNEPPPHDSFFGTAAMEGDNTTFTFAELGLLTKQCPSVAPVKAYVPMPVGGYPAAGTSPEGDSNFIDQLFSCGITSPYFVPATNSLFPFWENTRSPFLEPQAYSAFQVGDTTGDDGGLQQADCNPEPSALPYGGGSFDPYSADLPSSSQGFYVEQSDFI</sequence>
<reference evidence="2" key="1">
    <citation type="submission" date="2017-07" db="EMBL/GenBank/DDBJ databases">
        <title>Taro Niue Genome Assembly and Annotation.</title>
        <authorList>
            <person name="Atibalentja N."/>
            <person name="Keating K."/>
            <person name="Fields C.J."/>
        </authorList>
    </citation>
    <scope>NUCLEOTIDE SEQUENCE</scope>
    <source>
        <strain evidence="2">Niue_2</strain>
        <tissue evidence="2">Leaf</tissue>
    </source>
</reference>
<dbReference type="Proteomes" id="UP000652761">
    <property type="component" value="Unassembled WGS sequence"/>
</dbReference>
<accession>A0A843W7U5</accession>